<protein>
    <submittedName>
        <fullName evidence="1">Uncharacterized protein</fullName>
    </submittedName>
</protein>
<sequence length="74" mass="8170">MYDPQQGKWDFKARMWELDVPPNQIVAVSGRLFSSDMVAMYHKSTSSRRVKAAADQGVKQLAGSLISVVTASPE</sequence>
<comment type="caution">
    <text evidence="1">The sequence shown here is derived from an EMBL/GenBank/DDBJ whole genome shotgun (WGS) entry which is preliminary data.</text>
</comment>
<accession>A0AA89AM18</accession>
<evidence type="ECO:0000313" key="1">
    <source>
        <dbReference type="EMBL" id="KAK3007500.1"/>
    </source>
</evidence>
<dbReference type="EMBL" id="JAVXUP010001856">
    <property type="protein sequence ID" value="KAK3007500.1"/>
    <property type="molecule type" value="Genomic_DNA"/>
</dbReference>
<organism evidence="1 2">
    <name type="scientific">Escallonia herrerae</name>
    <dbReference type="NCBI Taxonomy" id="1293975"/>
    <lineage>
        <taxon>Eukaryota</taxon>
        <taxon>Viridiplantae</taxon>
        <taxon>Streptophyta</taxon>
        <taxon>Embryophyta</taxon>
        <taxon>Tracheophyta</taxon>
        <taxon>Spermatophyta</taxon>
        <taxon>Magnoliopsida</taxon>
        <taxon>eudicotyledons</taxon>
        <taxon>Gunneridae</taxon>
        <taxon>Pentapetalae</taxon>
        <taxon>asterids</taxon>
        <taxon>campanulids</taxon>
        <taxon>Escalloniales</taxon>
        <taxon>Escalloniaceae</taxon>
        <taxon>Escallonia</taxon>
    </lineage>
</organism>
<name>A0AA89AM18_9ASTE</name>
<gene>
    <name evidence="1" type="ORF">RJ639_013629</name>
</gene>
<reference evidence="1" key="1">
    <citation type="submission" date="2022-12" db="EMBL/GenBank/DDBJ databases">
        <title>Draft genome assemblies for two species of Escallonia (Escalloniales).</title>
        <authorList>
            <person name="Chanderbali A."/>
            <person name="Dervinis C."/>
            <person name="Anghel I."/>
            <person name="Soltis D."/>
            <person name="Soltis P."/>
            <person name="Zapata F."/>
        </authorList>
    </citation>
    <scope>NUCLEOTIDE SEQUENCE</scope>
    <source>
        <strain evidence="1">UCBG64.0493</strain>
        <tissue evidence="1">Leaf</tissue>
    </source>
</reference>
<dbReference type="PANTHER" id="PTHR47365">
    <property type="entry name" value="PLANT PROTEIN, PUTATIVE-RELATED"/>
    <property type="match status" value="1"/>
</dbReference>
<dbReference type="Proteomes" id="UP001188597">
    <property type="component" value="Unassembled WGS sequence"/>
</dbReference>
<keyword evidence="2" id="KW-1185">Reference proteome</keyword>
<dbReference type="AlphaFoldDB" id="A0AA89AM18"/>
<dbReference type="PANTHER" id="PTHR47365:SF2">
    <property type="entry name" value="KELCH-LIKE PROTEIN 23"/>
    <property type="match status" value="1"/>
</dbReference>
<evidence type="ECO:0000313" key="2">
    <source>
        <dbReference type="Proteomes" id="UP001188597"/>
    </source>
</evidence>
<proteinExistence type="predicted"/>